<dbReference type="AlphaFoldDB" id="A0AA82N7Z0"/>
<dbReference type="WBParaSite" id="Smp_349760.1">
    <property type="protein sequence ID" value="Smp_349760.1"/>
    <property type="gene ID" value="Smp_349760"/>
</dbReference>
<proteinExistence type="predicted"/>
<keyword evidence="1" id="KW-1185">Reference proteome</keyword>
<evidence type="ECO:0000313" key="2">
    <source>
        <dbReference type="WBParaSite" id="Smp_349760.1"/>
    </source>
</evidence>
<name>A0AA82N7Z0_SCHMA</name>
<accession>A0AA82N7Z0</accession>
<dbReference type="Proteomes" id="UP000008854">
    <property type="component" value="Unassembled WGS sequence"/>
</dbReference>
<protein>
    <submittedName>
        <fullName evidence="2">Uncharacterized protein</fullName>
    </submittedName>
</protein>
<reference evidence="2" key="2">
    <citation type="submission" date="2023-11" db="UniProtKB">
        <authorList>
            <consortium name="WormBaseParasite"/>
        </authorList>
    </citation>
    <scope>IDENTIFICATION</scope>
    <source>
        <strain evidence="2">Puerto Rican</strain>
    </source>
</reference>
<evidence type="ECO:0000313" key="1">
    <source>
        <dbReference type="Proteomes" id="UP000008854"/>
    </source>
</evidence>
<sequence length="93" mass="10785">MKILFILFIIIIIIYYNHTLIDGSGSFPNRTLINTTNTESTESSLKSQLPEAQPTSLMKQSHFSSAYKFFRTWFVFLMPQICKLVTILSEFIK</sequence>
<organism evidence="1 2">
    <name type="scientific">Schistosoma mansoni</name>
    <name type="common">Blood fluke</name>
    <dbReference type="NCBI Taxonomy" id="6183"/>
    <lineage>
        <taxon>Eukaryota</taxon>
        <taxon>Metazoa</taxon>
        <taxon>Spiralia</taxon>
        <taxon>Lophotrochozoa</taxon>
        <taxon>Platyhelminthes</taxon>
        <taxon>Trematoda</taxon>
        <taxon>Digenea</taxon>
        <taxon>Strigeidida</taxon>
        <taxon>Schistosomatoidea</taxon>
        <taxon>Schistosomatidae</taxon>
        <taxon>Schistosoma</taxon>
    </lineage>
</organism>
<reference evidence="1" key="1">
    <citation type="journal article" date="2012" name="PLoS Negl. Trop. Dis.">
        <title>A systematically improved high quality genome and transcriptome of the human blood fluke Schistosoma mansoni.</title>
        <authorList>
            <person name="Protasio A.V."/>
            <person name="Tsai I.J."/>
            <person name="Babbage A."/>
            <person name="Nichol S."/>
            <person name="Hunt M."/>
            <person name="Aslett M.A."/>
            <person name="De Silva N."/>
            <person name="Velarde G.S."/>
            <person name="Anderson T.J."/>
            <person name="Clark R.C."/>
            <person name="Davidson C."/>
            <person name="Dillon G.P."/>
            <person name="Holroyd N.E."/>
            <person name="LoVerde P.T."/>
            <person name="Lloyd C."/>
            <person name="McQuillan J."/>
            <person name="Oliveira G."/>
            <person name="Otto T.D."/>
            <person name="Parker-Manuel S.J."/>
            <person name="Quail M.A."/>
            <person name="Wilson R.A."/>
            <person name="Zerlotini A."/>
            <person name="Dunne D.W."/>
            <person name="Berriman M."/>
        </authorList>
    </citation>
    <scope>NUCLEOTIDE SEQUENCE [LARGE SCALE GENOMIC DNA]</scope>
    <source>
        <strain evidence="1">Puerto Rican</strain>
    </source>
</reference>